<reference evidence="6" key="1">
    <citation type="submission" date="2017-05" db="EMBL/GenBank/DDBJ databases">
        <authorList>
            <person name="Song R."/>
            <person name="Chenine A.L."/>
            <person name="Ruprecht R.M."/>
        </authorList>
    </citation>
    <scope>NUCLEOTIDE SEQUENCE</scope>
    <source>
        <strain evidence="6">ORNL</strain>
    </source>
</reference>
<dbReference type="EC" id="4.2.-.-" evidence="4"/>
<dbReference type="PANTHER" id="PTHR30411:SF0">
    <property type="entry name" value="CYS-TRNA(PRO)_CYS-TRNA(CYS) DEACYLASE YBAK"/>
    <property type="match status" value="1"/>
</dbReference>
<proteinExistence type="inferred from homology"/>
<reference evidence="6" key="2">
    <citation type="journal article" date="2018" name="MBio">
        <title>Insights into the evolution of host association through the isolation and characterization of a novel human periodontal pathobiont, Desulfobulbus oralis.</title>
        <authorList>
            <person name="Cross K.L."/>
            <person name="Chirania P."/>
            <person name="Xiong W."/>
            <person name="Beall C.J."/>
            <person name="Elkins J.G."/>
            <person name="Giannone R.J."/>
            <person name="Griffen A.L."/>
            <person name="Guss A.M."/>
            <person name="Hettich R.L."/>
            <person name="Joshi S.S."/>
            <person name="Mokrzan E.M."/>
            <person name="Martin R.K."/>
            <person name="Zhulin I.B."/>
            <person name="Leys E.J."/>
            <person name="Podar M."/>
        </authorList>
    </citation>
    <scope>NUCLEOTIDE SEQUENCE [LARGE SCALE GENOMIC DNA]</scope>
    <source>
        <strain evidence="6">ORNL</strain>
    </source>
</reference>
<dbReference type="Proteomes" id="UP000239867">
    <property type="component" value="Chromosome"/>
</dbReference>
<keyword evidence="3 4" id="KW-0456">Lyase</keyword>
<evidence type="ECO:0000259" key="5">
    <source>
        <dbReference type="Pfam" id="PF04073"/>
    </source>
</evidence>
<dbReference type="GO" id="GO:0016829">
    <property type="term" value="F:lyase activity"/>
    <property type="evidence" value="ECO:0007669"/>
    <property type="project" value="UniProtKB-KW"/>
</dbReference>
<dbReference type="PIRSF" id="PIRSF006181">
    <property type="entry name" value="EbsC_YbaK"/>
    <property type="match status" value="1"/>
</dbReference>
<dbReference type="InterPro" id="IPR007214">
    <property type="entry name" value="YbaK/aa-tRNA-synth-assoc-dom"/>
</dbReference>
<protein>
    <recommendedName>
        <fullName evidence="4">Cys-tRNA(Pro)/Cys-tRNA(Cys) deacylase</fullName>
        <ecNumber evidence="4">4.2.-.-</ecNumber>
    </recommendedName>
</protein>
<dbReference type="AlphaFoldDB" id="A0A2L1GLP2"/>
<evidence type="ECO:0000256" key="2">
    <source>
        <dbReference type="ARBA" id="ARBA00022917"/>
    </source>
</evidence>
<accession>A0A2L1GLP2</accession>
<evidence type="ECO:0000313" key="7">
    <source>
        <dbReference type="Proteomes" id="UP000239867"/>
    </source>
</evidence>
<name>A0A2L1GLP2_9BACT</name>
<organism evidence="6 7">
    <name type="scientific">Desulfobulbus oralis</name>
    <dbReference type="NCBI Taxonomy" id="1986146"/>
    <lineage>
        <taxon>Bacteria</taxon>
        <taxon>Pseudomonadati</taxon>
        <taxon>Thermodesulfobacteriota</taxon>
        <taxon>Desulfobulbia</taxon>
        <taxon>Desulfobulbales</taxon>
        <taxon>Desulfobulbaceae</taxon>
        <taxon>Desulfobulbus</taxon>
    </lineage>
</organism>
<feature type="domain" description="YbaK/aminoacyl-tRNA synthetase-associated" evidence="5">
    <location>
        <begin position="36"/>
        <end position="148"/>
    </location>
</feature>
<evidence type="ECO:0000256" key="3">
    <source>
        <dbReference type="ARBA" id="ARBA00023239"/>
    </source>
</evidence>
<dbReference type="GO" id="GO:0006412">
    <property type="term" value="P:translation"/>
    <property type="evidence" value="ECO:0007669"/>
    <property type="project" value="UniProtKB-KW"/>
</dbReference>
<evidence type="ECO:0000256" key="1">
    <source>
        <dbReference type="ARBA" id="ARBA00009798"/>
    </source>
</evidence>
<evidence type="ECO:0000313" key="6">
    <source>
        <dbReference type="EMBL" id="AVD70600.1"/>
    </source>
</evidence>
<keyword evidence="2 4" id="KW-0648">Protein biosynthesis</keyword>
<dbReference type="InterPro" id="IPR036754">
    <property type="entry name" value="YbaK/aa-tRNA-synt-asso_dom_sf"/>
</dbReference>
<dbReference type="CDD" id="cd00002">
    <property type="entry name" value="YbaK_deacylase"/>
    <property type="match status" value="1"/>
</dbReference>
<comment type="similarity">
    <text evidence="1 4">Belongs to the prolyl-tRNA editing family. YbaK/EbsC subfamily.</text>
</comment>
<dbReference type="RefSeq" id="WP_104935894.1">
    <property type="nucleotide sequence ID" value="NZ_CP021255.1"/>
</dbReference>
<dbReference type="SUPFAM" id="SSF55826">
    <property type="entry name" value="YbaK/ProRS associated domain"/>
    <property type="match status" value="1"/>
</dbReference>
<keyword evidence="7" id="KW-1185">Reference proteome</keyword>
<gene>
    <name evidence="6" type="ORF">CAY53_03125</name>
</gene>
<dbReference type="KEGG" id="deo:CAY53_03125"/>
<dbReference type="EMBL" id="CP021255">
    <property type="protein sequence ID" value="AVD70600.1"/>
    <property type="molecule type" value="Genomic_DNA"/>
</dbReference>
<dbReference type="Gene3D" id="3.90.960.10">
    <property type="entry name" value="YbaK/aminoacyl-tRNA synthetase-associated domain"/>
    <property type="match status" value="1"/>
</dbReference>
<dbReference type="OrthoDB" id="9809296at2"/>
<sequence>MAKKEVKTNAMRLLERLKIAYRQHEYECAEFKDGMQVADLLGLPRERVFKTLVTEGADRNHYVFVLPVAEELDMKKAAKSVGVKALAMLRITDLTRVTGYIRGGCTAVGMKKPLVTRISAKAQALPRIVVSGGRPGSQIELAPDDLLRASNAQYADITL</sequence>
<dbReference type="PANTHER" id="PTHR30411">
    <property type="entry name" value="CYTOPLASMIC PROTEIN"/>
    <property type="match status" value="1"/>
</dbReference>
<dbReference type="NCBIfam" id="TIGR00011">
    <property type="entry name" value="YbaK_EbsC"/>
    <property type="match status" value="1"/>
</dbReference>
<dbReference type="InterPro" id="IPR004369">
    <property type="entry name" value="Prolyl-tRNA_editing_YbaK/EbsC"/>
</dbReference>
<dbReference type="Pfam" id="PF04073">
    <property type="entry name" value="tRNA_edit"/>
    <property type="match status" value="1"/>
</dbReference>
<evidence type="ECO:0000256" key="4">
    <source>
        <dbReference type="PIRNR" id="PIRNR006181"/>
    </source>
</evidence>
<dbReference type="GO" id="GO:0002161">
    <property type="term" value="F:aminoacyl-tRNA deacylase activity"/>
    <property type="evidence" value="ECO:0007669"/>
    <property type="project" value="InterPro"/>
</dbReference>